<reference evidence="2 3" key="1">
    <citation type="journal article" date="2018" name="MBio">
        <title>Comparative Genomics Reveals the Core Gene Toolbox for the Fungus-Insect Symbiosis.</title>
        <authorList>
            <person name="Wang Y."/>
            <person name="Stata M."/>
            <person name="Wang W."/>
            <person name="Stajich J.E."/>
            <person name="White M.M."/>
            <person name="Moncalvo J.M."/>
        </authorList>
    </citation>
    <scope>NUCLEOTIDE SEQUENCE [LARGE SCALE GENOMIC DNA]</scope>
    <source>
        <strain evidence="2 3">SWE-8-4</strain>
    </source>
</reference>
<comment type="caution">
    <text evidence="2">The sequence shown here is derived from an EMBL/GenBank/DDBJ whole genome shotgun (WGS) entry which is preliminary data.</text>
</comment>
<dbReference type="OrthoDB" id="205403at2759"/>
<accession>A0A2T9YVE4</accession>
<organism evidence="2 3">
    <name type="scientific">Smittium simulii</name>
    <dbReference type="NCBI Taxonomy" id="133385"/>
    <lineage>
        <taxon>Eukaryota</taxon>
        <taxon>Fungi</taxon>
        <taxon>Fungi incertae sedis</taxon>
        <taxon>Zoopagomycota</taxon>
        <taxon>Kickxellomycotina</taxon>
        <taxon>Harpellomycetes</taxon>
        <taxon>Harpellales</taxon>
        <taxon>Legeriomycetaceae</taxon>
        <taxon>Smittium</taxon>
    </lineage>
</organism>
<dbReference type="EMBL" id="MBFR01000036">
    <property type="protein sequence ID" value="PVU96308.1"/>
    <property type="molecule type" value="Genomic_DNA"/>
</dbReference>
<keyword evidence="3" id="KW-1185">Reference proteome</keyword>
<dbReference type="Proteomes" id="UP000245383">
    <property type="component" value="Unassembled WGS sequence"/>
</dbReference>
<protein>
    <recommendedName>
        <fullName evidence="4">DUF1754-domain-containing protein</fullName>
    </recommendedName>
</protein>
<dbReference type="InterPro" id="IPR013865">
    <property type="entry name" value="FAM32A"/>
</dbReference>
<feature type="region of interest" description="Disordered" evidence="1">
    <location>
        <begin position="15"/>
        <end position="83"/>
    </location>
</feature>
<gene>
    <name evidence="2" type="ORF">BB561_001275</name>
</gene>
<evidence type="ECO:0000313" key="2">
    <source>
        <dbReference type="EMBL" id="PVU96308.1"/>
    </source>
</evidence>
<evidence type="ECO:0000313" key="3">
    <source>
        <dbReference type="Proteomes" id="UP000245383"/>
    </source>
</evidence>
<dbReference type="PANTHER" id="PTHR13282:SF6">
    <property type="entry name" value="PROTEIN FAM32A"/>
    <property type="match status" value="1"/>
</dbReference>
<sequence length="121" mass="13841">MSEYNIGAIKAPLKLKHKSKTKSKRKRRIADEEGFTQELISGNTLPNVPALKNEIDSPSLSGDSSSTLTESEKRFKKTQEKRREERINQFIQTSHKEKVQEFNEKLGRLPEHHEMPKVGPG</sequence>
<dbReference type="GO" id="GO:0005730">
    <property type="term" value="C:nucleolus"/>
    <property type="evidence" value="ECO:0007669"/>
    <property type="project" value="TreeGrafter"/>
</dbReference>
<feature type="compositionally biased region" description="Low complexity" evidence="1">
    <location>
        <begin position="56"/>
        <end position="69"/>
    </location>
</feature>
<dbReference type="STRING" id="133385.A0A2T9YVE4"/>
<evidence type="ECO:0008006" key="4">
    <source>
        <dbReference type="Google" id="ProtNLM"/>
    </source>
</evidence>
<dbReference type="Pfam" id="PF08555">
    <property type="entry name" value="FAM32A"/>
    <property type="match status" value="1"/>
</dbReference>
<dbReference type="AlphaFoldDB" id="A0A2T9YVE4"/>
<proteinExistence type="predicted"/>
<dbReference type="PANTHER" id="PTHR13282">
    <property type="entry name" value="PROTEIN FAM32A"/>
    <property type="match status" value="1"/>
</dbReference>
<feature type="compositionally biased region" description="Basic and acidic residues" evidence="1">
    <location>
        <begin position="70"/>
        <end position="83"/>
    </location>
</feature>
<feature type="compositionally biased region" description="Basic residues" evidence="1">
    <location>
        <begin position="15"/>
        <end position="28"/>
    </location>
</feature>
<name>A0A2T9YVE4_9FUNG</name>
<evidence type="ECO:0000256" key="1">
    <source>
        <dbReference type="SAM" id="MobiDB-lite"/>
    </source>
</evidence>